<evidence type="ECO:0000313" key="8">
    <source>
        <dbReference type="Proteomes" id="UP000034457"/>
    </source>
</evidence>
<gene>
    <name evidence="7" type="ORF">UR68_C0001G0068</name>
</gene>
<name>A0A0G0BZ18_9BACT</name>
<evidence type="ECO:0000256" key="2">
    <source>
        <dbReference type="ARBA" id="ARBA00022692"/>
    </source>
</evidence>
<dbReference type="PANTHER" id="PTHR37422">
    <property type="entry name" value="TEICHURONIC ACID BIOSYNTHESIS PROTEIN TUAE"/>
    <property type="match status" value="1"/>
</dbReference>
<feature type="transmembrane region" description="Helical" evidence="5">
    <location>
        <begin position="252"/>
        <end position="270"/>
    </location>
</feature>
<evidence type="ECO:0000256" key="3">
    <source>
        <dbReference type="ARBA" id="ARBA00022989"/>
    </source>
</evidence>
<keyword evidence="3 5" id="KW-1133">Transmembrane helix</keyword>
<dbReference type="EMBL" id="LBQC01000001">
    <property type="protein sequence ID" value="KKP74468.1"/>
    <property type="molecule type" value="Genomic_DNA"/>
</dbReference>
<comment type="caution">
    <text evidence="7">The sequence shown here is derived from an EMBL/GenBank/DDBJ whole genome shotgun (WGS) entry which is preliminary data.</text>
</comment>
<dbReference type="InterPro" id="IPR007016">
    <property type="entry name" value="O-antigen_ligase-rel_domated"/>
</dbReference>
<dbReference type="Proteomes" id="UP000034457">
    <property type="component" value="Unassembled WGS sequence"/>
</dbReference>
<proteinExistence type="predicted"/>
<comment type="subcellular location">
    <subcellularLocation>
        <location evidence="1">Membrane</location>
        <topology evidence="1">Multi-pass membrane protein</topology>
    </subcellularLocation>
</comment>
<feature type="transmembrane region" description="Helical" evidence="5">
    <location>
        <begin position="215"/>
        <end position="240"/>
    </location>
</feature>
<evidence type="ECO:0000313" key="7">
    <source>
        <dbReference type="EMBL" id="KKP74468.1"/>
    </source>
</evidence>
<feature type="domain" description="O-antigen ligase-related" evidence="6">
    <location>
        <begin position="218"/>
        <end position="424"/>
    </location>
</feature>
<dbReference type="STRING" id="1618478.UR68_C0001G0068"/>
<feature type="transmembrane region" description="Helical" evidence="5">
    <location>
        <begin position="104"/>
        <end position="126"/>
    </location>
</feature>
<feature type="transmembrane region" description="Helical" evidence="5">
    <location>
        <begin position="73"/>
        <end position="92"/>
    </location>
</feature>
<feature type="transmembrane region" description="Helical" evidence="5">
    <location>
        <begin position="43"/>
        <end position="61"/>
    </location>
</feature>
<accession>A0A0G0BZ18</accession>
<sequence>MQKLLRSLKILDDNLIKIILAGFIFLVPLWPKLPIKMINYTYIAIRLEDIYLTVMVFIFVVQLVRKKVTINKTFALLFGVFWVAVFSSFYWGGFIGKTIEFLHLGLLHSLRRIEYMIVFFIAFSTIKTKKDFIQLINFYFITILLVVLYGLGQKFFNFPAIQTMNPEYAKGYLLYLTPEARISSTFAGHYDLAIYLVISIPIILSFYLSKDRRSYLYLFIVSLVVLLYTSSRSSFIAYAVSTITFLLFVRKYLLLIFVLVLTVGLMFTTGEITKRFLKTFQVRRILIDEKTGAVYIGQKITTKELPAGSFYYKLKDQSGSDNLDKFRNQVVDEKSRAATLSGEISLSDKAKYSATLSANLKPVNTVVSDISMATRLQVEWPRAINAFKKNIFLGSGPSSITEATDGDYFRWLGEFGLFGTASFLAILLYLLKTIYFKIRKLDVKEKIIGLGFIFSFIALFINASYIDAFEASKVAYTFWLISGLYVGYFQLKSKIKYEES</sequence>
<dbReference type="Pfam" id="PF04932">
    <property type="entry name" value="Wzy_C"/>
    <property type="match status" value="1"/>
</dbReference>
<dbReference type="InterPro" id="IPR051533">
    <property type="entry name" value="WaaL-like"/>
</dbReference>
<organism evidence="7 8">
    <name type="scientific">Candidatus Roizmanbacteria bacterium GW2011_GWA2_35_19</name>
    <dbReference type="NCBI Taxonomy" id="1618478"/>
    <lineage>
        <taxon>Bacteria</taxon>
        <taxon>Candidatus Roizmaniibacteriota</taxon>
    </lineage>
</organism>
<evidence type="ECO:0000256" key="4">
    <source>
        <dbReference type="ARBA" id="ARBA00023136"/>
    </source>
</evidence>
<dbReference type="AlphaFoldDB" id="A0A0G0BZ18"/>
<evidence type="ECO:0000259" key="6">
    <source>
        <dbReference type="Pfam" id="PF04932"/>
    </source>
</evidence>
<keyword evidence="2 5" id="KW-0812">Transmembrane</keyword>
<feature type="transmembrane region" description="Helical" evidence="5">
    <location>
        <begin position="132"/>
        <end position="151"/>
    </location>
</feature>
<feature type="transmembrane region" description="Helical" evidence="5">
    <location>
        <begin position="192"/>
        <end position="209"/>
    </location>
</feature>
<keyword evidence="4 5" id="KW-0472">Membrane</keyword>
<feature type="transmembrane region" description="Helical" evidence="5">
    <location>
        <begin position="474"/>
        <end position="491"/>
    </location>
</feature>
<protein>
    <recommendedName>
        <fullName evidence="6">O-antigen ligase-related domain-containing protein</fullName>
    </recommendedName>
</protein>
<feature type="transmembrane region" description="Helical" evidence="5">
    <location>
        <begin position="15"/>
        <end position="31"/>
    </location>
</feature>
<feature type="transmembrane region" description="Helical" evidence="5">
    <location>
        <begin position="447"/>
        <end position="468"/>
    </location>
</feature>
<dbReference type="PANTHER" id="PTHR37422:SF13">
    <property type="entry name" value="LIPOPOLYSACCHARIDE BIOSYNTHESIS PROTEIN PA4999-RELATED"/>
    <property type="match status" value="1"/>
</dbReference>
<reference evidence="7 8" key="1">
    <citation type="journal article" date="2015" name="Nature">
        <title>rRNA introns, odd ribosomes, and small enigmatic genomes across a large radiation of phyla.</title>
        <authorList>
            <person name="Brown C.T."/>
            <person name="Hug L.A."/>
            <person name="Thomas B.C."/>
            <person name="Sharon I."/>
            <person name="Castelle C.J."/>
            <person name="Singh A."/>
            <person name="Wilkins M.J."/>
            <person name="Williams K.H."/>
            <person name="Banfield J.F."/>
        </authorList>
    </citation>
    <scope>NUCLEOTIDE SEQUENCE [LARGE SCALE GENOMIC DNA]</scope>
</reference>
<evidence type="ECO:0000256" key="1">
    <source>
        <dbReference type="ARBA" id="ARBA00004141"/>
    </source>
</evidence>
<evidence type="ECO:0000256" key="5">
    <source>
        <dbReference type="SAM" id="Phobius"/>
    </source>
</evidence>